<protein>
    <submittedName>
        <fullName evidence="2">Uncharacterized protein</fullName>
    </submittedName>
</protein>
<reference evidence="2 3" key="1">
    <citation type="submission" date="2018-10" db="EMBL/GenBank/DDBJ databases">
        <title>Genomic Encyclopedia of Archaeal and Bacterial Type Strains, Phase II (KMG-II): from individual species to whole genera.</title>
        <authorList>
            <person name="Goeker M."/>
        </authorList>
    </citation>
    <scope>NUCLEOTIDE SEQUENCE [LARGE SCALE GENOMIC DNA]</scope>
    <source>
        <strain evidence="2 3">DSM 14954</strain>
    </source>
</reference>
<sequence length="111" mass="11931">MTRLAGLIAALAFLVALPASAQAATCTPPKYPGSGYFTSLKATKVSCGEASKVAVAFHKCRTKSSIKGRCTSKVRKFSCTEKRTTISTEINGRVTCKYGSRKVELTYQQNT</sequence>
<feature type="signal peptide" evidence="1">
    <location>
        <begin position="1"/>
        <end position="23"/>
    </location>
</feature>
<dbReference type="AlphaFoldDB" id="A0A660LAE5"/>
<dbReference type="RefSeq" id="WP_147447653.1">
    <property type="nucleotide sequence ID" value="NZ_RBIL01000001.1"/>
</dbReference>
<dbReference type="EMBL" id="RBIL01000001">
    <property type="protein sequence ID" value="RKQ91366.1"/>
    <property type="molecule type" value="Genomic_DNA"/>
</dbReference>
<dbReference type="Proteomes" id="UP000278962">
    <property type="component" value="Unassembled WGS sequence"/>
</dbReference>
<keyword evidence="3" id="KW-1185">Reference proteome</keyword>
<keyword evidence="1" id="KW-0732">Signal</keyword>
<organism evidence="2 3">
    <name type="scientific">Solirubrobacter pauli</name>
    <dbReference type="NCBI Taxonomy" id="166793"/>
    <lineage>
        <taxon>Bacteria</taxon>
        <taxon>Bacillati</taxon>
        <taxon>Actinomycetota</taxon>
        <taxon>Thermoleophilia</taxon>
        <taxon>Solirubrobacterales</taxon>
        <taxon>Solirubrobacteraceae</taxon>
        <taxon>Solirubrobacter</taxon>
    </lineage>
</organism>
<accession>A0A660LAE5</accession>
<evidence type="ECO:0000313" key="2">
    <source>
        <dbReference type="EMBL" id="RKQ91366.1"/>
    </source>
</evidence>
<feature type="chain" id="PRO_5038819777" evidence="1">
    <location>
        <begin position="24"/>
        <end position="111"/>
    </location>
</feature>
<gene>
    <name evidence="2" type="ORF">C8N24_1188</name>
</gene>
<comment type="caution">
    <text evidence="2">The sequence shown here is derived from an EMBL/GenBank/DDBJ whole genome shotgun (WGS) entry which is preliminary data.</text>
</comment>
<proteinExistence type="predicted"/>
<evidence type="ECO:0000313" key="3">
    <source>
        <dbReference type="Proteomes" id="UP000278962"/>
    </source>
</evidence>
<dbReference type="OrthoDB" id="9882079at2"/>
<evidence type="ECO:0000256" key="1">
    <source>
        <dbReference type="SAM" id="SignalP"/>
    </source>
</evidence>
<name>A0A660LAE5_9ACTN</name>